<organism evidence="1">
    <name type="scientific">marine metagenome</name>
    <dbReference type="NCBI Taxonomy" id="408172"/>
    <lineage>
        <taxon>unclassified sequences</taxon>
        <taxon>metagenomes</taxon>
        <taxon>ecological metagenomes</taxon>
    </lineage>
</organism>
<reference evidence="1" key="1">
    <citation type="submission" date="2018-05" db="EMBL/GenBank/DDBJ databases">
        <authorList>
            <person name="Lanie J.A."/>
            <person name="Ng W.-L."/>
            <person name="Kazmierczak K.M."/>
            <person name="Andrzejewski T.M."/>
            <person name="Davidsen T.M."/>
            <person name="Wayne K.J."/>
            <person name="Tettelin H."/>
            <person name="Glass J.I."/>
            <person name="Rusch D."/>
            <person name="Podicherti R."/>
            <person name="Tsui H.-C.T."/>
            <person name="Winkler M.E."/>
        </authorList>
    </citation>
    <scope>NUCLEOTIDE SEQUENCE</scope>
</reference>
<protein>
    <submittedName>
        <fullName evidence="1">Uncharacterized protein</fullName>
    </submittedName>
</protein>
<evidence type="ECO:0000313" key="1">
    <source>
        <dbReference type="EMBL" id="SVD09854.1"/>
    </source>
</evidence>
<sequence>MANFPAPDANDEPPAVVQICPPFYSALCLVLQNRTPLRLSVFIATELALSRTRHFDLKYRPGSFLYDRNGFWLFYRKSTLDISADDR</sequence>
<name>A0A382SIX8_9ZZZZ</name>
<feature type="non-terminal residue" evidence="1">
    <location>
        <position position="87"/>
    </location>
</feature>
<accession>A0A382SIX8</accession>
<dbReference type="AlphaFoldDB" id="A0A382SIX8"/>
<dbReference type="EMBL" id="UINC01129454">
    <property type="protein sequence ID" value="SVD09854.1"/>
    <property type="molecule type" value="Genomic_DNA"/>
</dbReference>
<proteinExistence type="predicted"/>
<gene>
    <name evidence="1" type="ORF">METZ01_LOCUS362708</name>
</gene>